<evidence type="ECO:0000313" key="2">
    <source>
        <dbReference type="Proteomes" id="UP000006882"/>
    </source>
</evidence>
<dbReference type="AlphaFoldDB" id="A0A251R8D4"/>
<keyword evidence="2" id="KW-1185">Reference proteome</keyword>
<name>A0A251R8D4_PRUPE</name>
<accession>A0A251R8D4</accession>
<evidence type="ECO:0000313" key="1">
    <source>
        <dbReference type="EMBL" id="ONI31345.1"/>
    </source>
</evidence>
<dbReference type="PANTHER" id="PTHR34956:SF1">
    <property type="entry name" value="DUF4005 DOMAIN-CONTAINING PROTEIN"/>
    <property type="match status" value="1"/>
</dbReference>
<protein>
    <submittedName>
        <fullName evidence="1">Uncharacterized protein</fullName>
    </submittedName>
</protein>
<dbReference type="Gramene" id="ONI31345">
    <property type="protein sequence ID" value="ONI31345"/>
    <property type="gene ID" value="PRUPE_1G307400"/>
</dbReference>
<dbReference type="PANTHER" id="PTHR34956">
    <property type="entry name" value="OS05G0397300 PROTEIN"/>
    <property type="match status" value="1"/>
</dbReference>
<dbReference type="EMBL" id="CM007651">
    <property type="protein sequence ID" value="ONI31345.1"/>
    <property type="molecule type" value="Genomic_DNA"/>
</dbReference>
<proteinExistence type="predicted"/>
<dbReference type="OrthoDB" id="1160304at2759"/>
<sequence>MEVMSTKSSLEFDDGGAYVDDDVFFADITRQILLLTADNEDFPKTKTTSSFSTNVTKRSFDIPAPDSSSLGYISWLGNKNTDCSVPASLSKLWENSNGTGVFIPQAVNPRSNYKPTGRMNNNTRIYKRVHSKQ</sequence>
<dbReference type="Proteomes" id="UP000006882">
    <property type="component" value="Chromosome G1"/>
</dbReference>
<reference evidence="1 2" key="1">
    <citation type="journal article" date="2013" name="Nat. Genet.">
        <title>The high-quality draft genome of peach (Prunus persica) identifies unique patterns of genetic diversity, domestication and genome evolution.</title>
        <authorList>
            <consortium name="International Peach Genome Initiative"/>
            <person name="Verde I."/>
            <person name="Abbott A.G."/>
            <person name="Scalabrin S."/>
            <person name="Jung S."/>
            <person name="Shu S."/>
            <person name="Marroni F."/>
            <person name="Zhebentyayeva T."/>
            <person name="Dettori M.T."/>
            <person name="Grimwood J."/>
            <person name="Cattonaro F."/>
            <person name="Zuccolo A."/>
            <person name="Rossini L."/>
            <person name="Jenkins J."/>
            <person name="Vendramin E."/>
            <person name="Meisel L.A."/>
            <person name="Decroocq V."/>
            <person name="Sosinski B."/>
            <person name="Prochnik S."/>
            <person name="Mitros T."/>
            <person name="Policriti A."/>
            <person name="Cipriani G."/>
            <person name="Dondini L."/>
            <person name="Ficklin S."/>
            <person name="Goodstein D.M."/>
            <person name="Xuan P."/>
            <person name="Del Fabbro C."/>
            <person name="Aramini V."/>
            <person name="Copetti D."/>
            <person name="Gonzalez S."/>
            <person name="Horner D.S."/>
            <person name="Falchi R."/>
            <person name="Lucas S."/>
            <person name="Mica E."/>
            <person name="Maldonado J."/>
            <person name="Lazzari B."/>
            <person name="Bielenberg D."/>
            <person name="Pirona R."/>
            <person name="Miculan M."/>
            <person name="Barakat A."/>
            <person name="Testolin R."/>
            <person name="Stella A."/>
            <person name="Tartarini S."/>
            <person name="Tonutti P."/>
            <person name="Arus P."/>
            <person name="Orellana A."/>
            <person name="Wells C."/>
            <person name="Main D."/>
            <person name="Vizzotto G."/>
            <person name="Silva H."/>
            <person name="Salamini F."/>
            <person name="Schmutz J."/>
            <person name="Morgante M."/>
            <person name="Rokhsar D.S."/>
        </authorList>
    </citation>
    <scope>NUCLEOTIDE SEQUENCE [LARGE SCALE GENOMIC DNA]</scope>
    <source>
        <strain evidence="2">cv. Nemared</strain>
    </source>
</reference>
<organism evidence="1 2">
    <name type="scientific">Prunus persica</name>
    <name type="common">Peach</name>
    <name type="synonym">Amygdalus persica</name>
    <dbReference type="NCBI Taxonomy" id="3760"/>
    <lineage>
        <taxon>Eukaryota</taxon>
        <taxon>Viridiplantae</taxon>
        <taxon>Streptophyta</taxon>
        <taxon>Embryophyta</taxon>
        <taxon>Tracheophyta</taxon>
        <taxon>Spermatophyta</taxon>
        <taxon>Magnoliopsida</taxon>
        <taxon>eudicotyledons</taxon>
        <taxon>Gunneridae</taxon>
        <taxon>Pentapetalae</taxon>
        <taxon>rosids</taxon>
        <taxon>fabids</taxon>
        <taxon>Rosales</taxon>
        <taxon>Rosaceae</taxon>
        <taxon>Amygdaloideae</taxon>
        <taxon>Amygdaleae</taxon>
        <taxon>Prunus</taxon>
    </lineage>
</organism>
<gene>
    <name evidence="1" type="ORF">PRUPE_1G307400</name>
</gene>